<dbReference type="SUPFAM" id="SSF53335">
    <property type="entry name" value="S-adenosyl-L-methionine-dependent methyltransferases"/>
    <property type="match status" value="1"/>
</dbReference>
<protein>
    <recommendedName>
        <fullName evidence="4">Spermidine synthase</fullName>
    </recommendedName>
</protein>
<dbReference type="GO" id="GO:0006596">
    <property type="term" value="P:polyamine biosynthetic process"/>
    <property type="evidence" value="ECO:0007669"/>
    <property type="project" value="UniProtKB-KW"/>
</dbReference>
<keyword evidence="3" id="KW-1185">Reference proteome</keyword>
<dbReference type="InterPro" id="IPR029063">
    <property type="entry name" value="SAM-dependent_MTases_sf"/>
</dbReference>
<reference evidence="2 3" key="1">
    <citation type="submission" date="2019-02" db="EMBL/GenBank/DDBJ databases">
        <title>Arcanobacterium bovis sp. nov., isolated from the milk of a cow with mastitis.</title>
        <authorList>
            <person name="Sammra O."/>
            <person name="Foster G."/>
            <person name="Hassan A."/>
            <person name="Alssahen M."/>
            <person name="Laemmler C."/>
            <person name="Borowiak M."/>
            <person name="Malorny B."/>
            <person name="Abdulmawjood A."/>
        </authorList>
    </citation>
    <scope>NUCLEOTIDE SEQUENCE [LARGE SCALE GENOMIC DNA]</scope>
    <source>
        <strain evidence="2 3">C605018/01/1</strain>
    </source>
</reference>
<comment type="caution">
    <text evidence="2">The sequence shown here is derived from an EMBL/GenBank/DDBJ whole genome shotgun (WGS) entry which is preliminary data.</text>
</comment>
<dbReference type="Proteomes" id="UP000293036">
    <property type="component" value="Unassembled WGS sequence"/>
</dbReference>
<dbReference type="CDD" id="cd02440">
    <property type="entry name" value="AdoMet_MTases"/>
    <property type="match status" value="1"/>
</dbReference>
<sequence>MPPKHQKLVFPQSVQTEMSLLELRAHPSTPDLITLWIDGVESSAIKLSDPHYLEFEYMEHIRVAINSRFAPAQPLKVLHLGAGGCALARALDADRPQSRQLAIEIDPQLATFARDWFDLPRSPGLRIRSQDARVTLDTNQGKWDVIIRDAFRCGLVPDQLRTVEAHRKARSLLSDDGVYCLNIAGRAGLSQLFEEIRALEESFTYLCAISDPAILKNRRFGNIILVASNQEIDVEEISRQVRRLPLPTSVISKASLERGAQSVKALSDTEIGWTSTSSPIVR</sequence>
<dbReference type="PANTHER" id="PTHR43317">
    <property type="entry name" value="THERMOSPERMINE SYNTHASE ACAULIS5"/>
    <property type="match status" value="1"/>
</dbReference>
<evidence type="ECO:0000256" key="1">
    <source>
        <dbReference type="ARBA" id="ARBA00023115"/>
    </source>
</evidence>
<evidence type="ECO:0000313" key="3">
    <source>
        <dbReference type="Proteomes" id="UP000293036"/>
    </source>
</evidence>
<proteinExistence type="predicted"/>
<dbReference type="RefSeq" id="WP_131279719.1">
    <property type="nucleotide sequence ID" value="NZ_JBHSLR010000009.1"/>
</dbReference>
<name>A0A4Q9V121_9ACTO</name>
<accession>A0A4Q9V121</accession>
<evidence type="ECO:0000313" key="2">
    <source>
        <dbReference type="EMBL" id="TBW22755.1"/>
    </source>
</evidence>
<gene>
    <name evidence="2" type="ORF">EZJ44_02250</name>
</gene>
<dbReference type="Gene3D" id="3.40.50.150">
    <property type="entry name" value="Vaccinia Virus protein VP39"/>
    <property type="match status" value="1"/>
</dbReference>
<dbReference type="PANTHER" id="PTHR43317:SF1">
    <property type="entry name" value="THERMOSPERMINE SYNTHASE ACAULIS5"/>
    <property type="match status" value="1"/>
</dbReference>
<keyword evidence="1" id="KW-0620">Polyamine biosynthesis</keyword>
<dbReference type="OrthoDB" id="8221452at2"/>
<evidence type="ECO:0008006" key="4">
    <source>
        <dbReference type="Google" id="ProtNLM"/>
    </source>
</evidence>
<dbReference type="NCBIfam" id="NF037959">
    <property type="entry name" value="MFS_SpdSyn"/>
    <property type="match status" value="1"/>
</dbReference>
<dbReference type="AlphaFoldDB" id="A0A4Q9V121"/>
<organism evidence="2 3">
    <name type="scientific">Arcanobacterium bovis</name>
    <dbReference type="NCBI Taxonomy" id="2529275"/>
    <lineage>
        <taxon>Bacteria</taxon>
        <taxon>Bacillati</taxon>
        <taxon>Actinomycetota</taxon>
        <taxon>Actinomycetes</taxon>
        <taxon>Actinomycetales</taxon>
        <taxon>Actinomycetaceae</taxon>
        <taxon>Arcanobacterium</taxon>
    </lineage>
</organism>
<dbReference type="EMBL" id="SJDT01000002">
    <property type="protein sequence ID" value="TBW22755.1"/>
    <property type="molecule type" value="Genomic_DNA"/>
</dbReference>